<dbReference type="CDD" id="cd17075">
    <property type="entry name" value="UBX1_UBXN9"/>
    <property type="match status" value="1"/>
</dbReference>
<gene>
    <name evidence="3" type="ORF">BXYJ_LOCUS12001</name>
</gene>
<dbReference type="EMBL" id="CAJFCV020000005">
    <property type="protein sequence ID" value="CAG9123480.1"/>
    <property type="molecule type" value="Genomic_DNA"/>
</dbReference>
<dbReference type="GO" id="GO:0005737">
    <property type="term" value="C:cytoplasm"/>
    <property type="evidence" value="ECO:0007669"/>
    <property type="project" value="TreeGrafter"/>
</dbReference>
<dbReference type="InterPro" id="IPR029071">
    <property type="entry name" value="Ubiquitin-like_domsf"/>
</dbReference>
<dbReference type="GO" id="GO:0006886">
    <property type="term" value="P:intracellular protein transport"/>
    <property type="evidence" value="ECO:0007669"/>
    <property type="project" value="TreeGrafter"/>
</dbReference>
<protein>
    <submittedName>
        <fullName evidence="3">(pine wood nematode) hypothetical protein</fullName>
    </submittedName>
    <submittedName>
        <fullName evidence="7">UBX domain-containing protein</fullName>
    </submittedName>
</protein>
<name>A0A1I7RRT9_BURXY</name>
<evidence type="ECO:0000313" key="5">
    <source>
        <dbReference type="Proteomes" id="UP000095284"/>
    </source>
</evidence>
<dbReference type="PANTHER" id="PTHR46467">
    <property type="entry name" value="TETHER CONTAINING UBX DOMAIN FOR GLUT4"/>
    <property type="match status" value="1"/>
</dbReference>
<proteinExistence type="predicted"/>
<dbReference type="InterPro" id="IPR021569">
    <property type="entry name" value="TUG-UBL1"/>
</dbReference>
<feature type="domain" description="UBX" evidence="2">
    <location>
        <begin position="395"/>
        <end position="472"/>
    </location>
</feature>
<feature type="region of interest" description="Disordered" evidence="1">
    <location>
        <begin position="518"/>
        <end position="551"/>
    </location>
</feature>
<dbReference type="GO" id="GO:0042593">
    <property type="term" value="P:glucose homeostasis"/>
    <property type="evidence" value="ECO:0007669"/>
    <property type="project" value="TreeGrafter"/>
</dbReference>
<dbReference type="Gene3D" id="3.10.20.90">
    <property type="entry name" value="Phosphatidylinositol 3-kinase Catalytic Subunit, Chain A, domain 1"/>
    <property type="match status" value="2"/>
</dbReference>
<evidence type="ECO:0000313" key="3">
    <source>
        <dbReference type="EMBL" id="CAD5231910.1"/>
    </source>
</evidence>
<reference evidence="4" key="2">
    <citation type="submission" date="2020-08" db="EMBL/GenBank/DDBJ databases">
        <authorList>
            <person name="Kikuchi T."/>
        </authorList>
    </citation>
    <scope>NUCLEOTIDE SEQUENCE</scope>
    <source>
        <strain evidence="3">Ka4C1</strain>
    </source>
</reference>
<dbReference type="SUPFAM" id="SSF54236">
    <property type="entry name" value="Ubiquitin-like"/>
    <property type="match status" value="2"/>
</dbReference>
<keyword evidence="6" id="KW-1185">Reference proteome</keyword>
<dbReference type="EMBL" id="CAJFDI010000005">
    <property type="protein sequence ID" value="CAD5231910.1"/>
    <property type="molecule type" value="Genomic_DNA"/>
</dbReference>
<dbReference type="InterPro" id="IPR059238">
    <property type="entry name" value="UBX1_UBXN9"/>
</dbReference>
<dbReference type="WBParaSite" id="BXY_0343700.1">
    <property type="protein sequence ID" value="BXY_0343700.1"/>
    <property type="gene ID" value="BXY_0343700"/>
</dbReference>
<dbReference type="SMR" id="A0A1I7RRT9"/>
<sequence>MSTVIVFCPNARQHKVQVAPGKPMKEVLTEACLQQGYDADIYGLQFQRKFIDLSLPFRLSGLPNNAHLELIEKPTVSQSPVKIALQTPHGRFESEFAIECTIWEVLEAFQSSYNVNLLSFDDVDTVPAVSFMQKTFKGQMQLSQTTLKAMGIEGRVLFRYLQIKLSPEDKAQLEKEIELNKLKQEKLEQNYLAKKNENEERLRLQKKFEDEVFSRTEEMRIRQTESPAQINIPTPSEVSTSVASIPTASSETSRLNQLQSVLSTLSDSLSEGRVDDLADRLLTDTGRITLNPPPPQPLEFINFKFPDKPVATVGDLLKLEKERGCVEEEVEIPERHALVFSPEPRDVDMEVDESFFDLTVEDAKRLQKELREEVRRSNQQSLLPASFIENRNKQKKKNAYKNTVIRIKLAEKIIIQARFTSTEPVQNLFKFVNQVIRWNEFELIAVLKIDKESKRDLIDEGLAPKSTLTVQWKGVKFTEDLINYDVLSRVSESEADSDVHEWLSANSNYSPDQFLVDGMQSSEAGTKRNYDGPINKSPNSGPSLPKWLKKF</sequence>
<dbReference type="SMART" id="SM00166">
    <property type="entry name" value="UBX"/>
    <property type="match status" value="1"/>
</dbReference>
<dbReference type="eggNOG" id="ENOG502S0EM">
    <property type="taxonomic scope" value="Eukaryota"/>
</dbReference>
<dbReference type="GO" id="GO:0012506">
    <property type="term" value="C:vesicle membrane"/>
    <property type="evidence" value="ECO:0007669"/>
    <property type="project" value="TreeGrafter"/>
</dbReference>
<evidence type="ECO:0000256" key="1">
    <source>
        <dbReference type="SAM" id="MobiDB-lite"/>
    </source>
</evidence>
<organism evidence="5 7">
    <name type="scientific">Bursaphelenchus xylophilus</name>
    <name type="common">Pinewood nematode worm</name>
    <name type="synonym">Aphelenchoides xylophilus</name>
    <dbReference type="NCBI Taxonomy" id="6326"/>
    <lineage>
        <taxon>Eukaryota</taxon>
        <taxon>Metazoa</taxon>
        <taxon>Ecdysozoa</taxon>
        <taxon>Nematoda</taxon>
        <taxon>Chromadorea</taxon>
        <taxon>Rhabditida</taxon>
        <taxon>Tylenchina</taxon>
        <taxon>Tylenchomorpha</taxon>
        <taxon>Aphelenchoidea</taxon>
        <taxon>Aphelenchoididae</taxon>
        <taxon>Bursaphelenchus</taxon>
    </lineage>
</organism>
<evidence type="ECO:0000313" key="6">
    <source>
        <dbReference type="Proteomes" id="UP000659654"/>
    </source>
</evidence>
<dbReference type="Pfam" id="PF11470">
    <property type="entry name" value="TUG-UBL1"/>
    <property type="match status" value="1"/>
</dbReference>
<dbReference type="OrthoDB" id="440781at2759"/>
<accession>A0A1I7RRT9</accession>
<dbReference type="GO" id="GO:0005634">
    <property type="term" value="C:nucleus"/>
    <property type="evidence" value="ECO:0007669"/>
    <property type="project" value="TreeGrafter"/>
</dbReference>
<dbReference type="Proteomes" id="UP000659654">
    <property type="component" value="Unassembled WGS sequence"/>
</dbReference>
<evidence type="ECO:0000313" key="7">
    <source>
        <dbReference type="WBParaSite" id="BXY_0343700.1"/>
    </source>
</evidence>
<dbReference type="PANTHER" id="PTHR46467:SF1">
    <property type="entry name" value="TETHER CONTAINING UBX DOMAIN FOR GLUT4"/>
    <property type="match status" value="1"/>
</dbReference>
<dbReference type="CDD" id="cd16105">
    <property type="entry name" value="Ubl_ASPSCR1_like"/>
    <property type="match status" value="1"/>
</dbReference>
<dbReference type="AlphaFoldDB" id="A0A1I7RRT9"/>
<evidence type="ECO:0000313" key="4">
    <source>
        <dbReference type="EMBL" id="CAG9123480.1"/>
    </source>
</evidence>
<dbReference type="InterPro" id="IPR001012">
    <property type="entry name" value="UBX_dom"/>
</dbReference>
<reference evidence="7" key="1">
    <citation type="submission" date="2016-11" db="UniProtKB">
        <authorList>
            <consortium name="WormBaseParasite"/>
        </authorList>
    </citation>
    <scope>IDENTIFICATION</scope>
</reference>
<evidence type="ECO:0000259" key="2">
    <source>
        <dbReference type="SMART" id="SM00166"/>
    </source>
</evidence>
<dbReference type="Proteomes" id="UP000582659">
    <property type="component" value="Unassembled WGS sequence"/>
</dbReference>
<dbReference type="Proteomes" id="UP000095284">
    <property type="component" value="Unplaced"/>
</dbReference>